<dbReference type="EMBL" id="JACHMU010000001">
    <property type="protein sequence ID" value="MBB5742941.1"/>
    <property type="molecule type" value="Genomic_DNA"/>
</dbReference>
<dbReference type="InterPro" id="IPR009339">
    <property type="entry name" value="DUF998"/>
</dbReference>
<dbReference type="AlphaFoldDB" id="A0A7W9CCI0"/>
<keyword evidence="1" id="KW-0472">Membrane</keyword>
<organism evidence="2 3">
    <name type="scientific">Microbacterium ginsengiterrae</name>
    <dbReference type="NCBI Taxonomy" id="546115"/>
    <lineage>
        <taxon>Bacteria</taxon>
        <taxon>Bacillati</taxon>
        <taxon>Actinomycetota</taxon>
        <taxon>Actinomycetes</taxon>
        <taxon>Micrococcales</taxon>
        <taxon>Microbacteriaceae</taxon>
        <taxon>Microbacterium</taxon>
    </lineage>
</organism>
<protein>
    <submittedName>
        <fullName evidence="2">Putative membrane protein</fullName>
    </submittedName>
</protein>
<feature type="transmembrane region" description="Helical" evidence="1">
    <location>
        <begin position="257"/>
        <end position="277"/>
    </location>
</feature>
<feature type="transmembrane region" description="Helical" evidence="1">
    <location>
        <begin position="152"/>
        <end position="171"/>
    </location>
</feature>
<feature type="transmembrane region" description="Helical" evidence="1">
    <location>
        <begin position="226"/>
        <end position="245"/>
    </location>
</feature>
<sequence>MGIEERMTRETRAVWATVVCFLLGSAAGTLALWGNPRPVAGGGSVGLPAGIIAGVIAAASFVVSSRGHRRDDHAEMPRWQVRVSTLSAIALTVAFAGVTALGVLLAGEVFGAGLQGAEIPPLGGGIVTGVASAVAGRLTFSAGIDLRTSDLATLLFSYLLIGTLFAMLTAADPRWWETNFSQLGIGAGAWAFNGTLVVSGILVATVGSYIGRDLHRALGDRELTRIARVVALWASAGIALAGIGVVSLEDAVIPHNIIAFAALVLFVAAAAVTTAVMPGPPRPLVIATVLIAAVLVIAVVASILGAYSVTVLEAIVIGLALLWMTTLVRVLAVLAPTVTRPSRRATLLPR</sequence>
<feature type="transmembrane region" description="Helical" evidence="1">
    <location>
        <begin position="45"/>
        <end position="64"/>
    </location>
</feature>
<feature type="transmembrane region" description="Helical" evidence="1">
    <location>
        <begin position="314"/>
        <end position="335"/>
    </location>
</feature>
<comment type="caution">
    <text evidence="2">The sequence shown here is derived from an EMBL/GenBank/DDBJ whole genome shotgun (WGS) entry which is preliminary data.</text>
</comment>
<dbReference type="RefSeq" id="WP_241731640.1">
    <property type="nucleotide sequence ID" value="NZ_BAAAPG010000001.1"/>
</dbReference>
<feature type="transmembrane region" description="Helical" evidence="1">
    <location>
        <begin position="183"/>
        <end position="206"/>
    </location>
</feature>
<dbReference type="Proteomes" id="UP000517712">
    <property type="component" value="Unassembled WGS sequence"/>
</dbReference>
<dbReference type="Pfam" id="PF06197">
    <property type="entry name" value="DUF998"/>
    <property type="match status" value="1"/>
</dbReference>
<feature type="transmembrane region" description="Helical" evidence="1">
    <location>
        <begin position="85"/>
        <end position="107"/>
    </location>
</feature>
<proteinExistence type="predicted"/>
<keyword evidence="1" id="KW-0812">Transmembrane</keyword>
<keyword evidence="1" id="KW-1133">Transmembrane helix</keyword>
<name>A0A7W9CCI0_9MICO</name>
<keyword evidence="3" id="KW-1185">Reference proteome</keyword>
<feature type="transmembrane region" description="Helical" evidence="1">
    <location>
        <begin position="119"/>
        <end position="140"/>
    </location>
</feature>
<reference evidence="2 3" key="1">
    <citation type="submission" date="2020-08" db="EMBL/GenBank/DDBJ databases">
        <title>Sequencing the genomes of 1000 actinobacteria strains.</title>
        <authorList>
            <person name="Klenk H.-P."/>
        </authorList>
    </citation>
    <scope>NUCLEOTIDE SEQUENCE [LARGE SCALE GENOMIC DNA]</scope>
    <source>
        <strain evidence="2 3">DSM 24823</strain>
    </source>
</reference>
<feature type="transmembrane region" description="Helical" evidence="1">
    <location>
        <begin position="12"/>
        <end position="33"/>
    </location>
</feature>
<accession>A0A7W9CCI0</accession>
<evidence type="ECO:0000256" key="1">
    <source>
        <dbReference type="SAM" id="Phobius"/>
    </source>
</evidence>
<gene>
    <name evidence="2" type="ORF">HD600_001438</name>
</gene>
<evidence type="ECO:0000313" key="3">
    <source>
        <dbReference type="Proteomes" id="UP000517712"/>
    </source>
</evidence>
<evidence type="ECO:0000313" key="2">
    <source>
        <dbReference type="EMBL" id="MBB5742941.1"/>
    </source>
</evidence>
<feature type="transmembrane region" description="Helical" evidence="1">
    <location>
        <begin position="284"/>
        <end position="308"/>
    </location>
</feature>